<dbReference type="Pfam" id="PF18052">
    <property type="entry name" value="Rx_N"/>
    <property type="match status" value="1"/>
</dbReference>
<keyword evidence="5" id="KW-0611">Plant defense</keyword>
<dbReference type="Pfam" id="PF23559">
    <property type="entry name" value="WHD_DRP"/>
    <property type="match status" value="1"/>
</dbReference>
<dbReference type="GO" id="GO:0043531">
    <property type="term" value="F:ADP binding"/>
    <property type="evidence" value="ECO:0007669"/>
    <property type="project" value="InterPro"/>
</dbReference>
<dbReference type="Gramene" id="OB11G23950.1">
    <property type="protein sequence ID" value="OB11G23950.1"/>
    <property type="gene ID" value="OB11G23950"/>
</dbReference>
<reference evidence="11" key="2">
    <citation type="submission" date="2013-04" db="UniProtKB">
        <authorList>
            <consortium name="EnsemblPlants"/>
        </authorList>
    </citation>
    <scope>IDENTIFICATION</scope>
</reference>
<dbReference type="HOGENOM" id="CLU_000837_9_4_1"/>
<sequence length="624" mass="72206">MEFATGAMGTLLAKLRELLTEEYNLNKNVKNGITFLKAELESMQPALKKISDVPLDQLDEQVMIWARDVRHLSYNIEDIIDTFMQHVDDLEPSKKSRFEWLFKKCRKLSQIKIKHEIANDIKDVKIHVREVMERRDRYKIDGVATNPPMIIDPRILALYENTTNLVGIDKAKDDVIERLTERDDTLKKKLKFISIMGIGGLGKTTLAKVVFDSLKMQFECVGLVTLGQKPDIKKVFKDILIELNKEKYMKLDVAVLSERHLINELREYLHKRRYLIIIDDIWETSTWKMIKCALVDSDCGSRVITTTRISEVAEEVGNFYSMEPLSDDNSKRLFYNRIFGVECKGPEDNQLVEAIEKILKKCGSVPLSIITIASLLVNKPVEVWSDVYNSIGFGPHDQNEAVQNTRKIISFSYYDLPSYLKTCLLHLSIFPEDCWIEKESLIWIWIAEGFVHEEQGNRLYEVGESYFNELINKGMIQPMGCDIYSNTLDGCRVHDMVLDLIRILAARENFVRVLDRVHEVHNMSLQSSMVRRIALHNNRNQDENDNLAISMAHLRSFNAIRCPVSLMPSFTSFQVLRVLVLEHCDLTRSCHLKHLGNLHQLRYLGLRYTRVDKLPWEIGALVQL</sequence>
<dbReference type="CDD" id="cd14798">
    <property type="entry name" value="RX-CC_like"/>
    <property type="match status" value="1"/>
</dbReference>
<dbReference type="InterPro" id="IPR042197">
    <property type="entry name" value="Apaf_helical"/>
</dbReference>
<evidence type="ECO:0000256" key="6">
    <source>
        <dbReference type="ARBA" id="ARBA00023054"/>
    </source>
</evidence>
<protein>
    <recommendedName>
        <fullName evidence="13">AAA+ ATPase domain-containing protein</fullName>
    </recommendedName>
</protein>
<feature type="domain" description="Disease resistance protein winged helix" evidence="9">
    <location>
        <begin position="429"/>
        <end position="501"/>
    </location>
</feature>
<dbReference type="FunFam" id="3.40.50.300:FF:001091">
    <property type="entry name" value="Probable disease resistance protein At1g61300"/>
    <property type="match status" value="1"/>
</dbReference>
<dbReference type="GO" id="GO:0002758">
    <property type="term" value="P:innate immune response-activating signaling pathway"/>
    <property type="evidence" value="ECO:0007669"/>
    <property type="project" value="UniProtKB-ARBA"/>
</dbReference>
<evidence type="ECO:0000259" key="10">
    <source>
        <dbReference type="Pfam" id="PF23598"/>
    </source>
</evidence>
<dbReference type="InterPro" id="IPR055414">
    <property type="entry name" value="LRR_R13L4/SHOC2-like"/>
</dbReference>
<evidence type="ECO:0000259" key="8">
    <source>
        <dbReference type="Pfam" id="PF18052"/>
    </source>
</evidence>
<dbReference type="InterPro" id="IPR038005">
    <property type="entry name" value="RX-like_CC"/>
</dbReference>
<dbReference type="SUPFAM" id="SSF52540">
    <property type="entry name" value="P-loop containing nucleoside triphosphate hydrolases"/>
    <property type="match status" value="1"/>
</dbReference>
<comment type="similarity">
    <text evidence="1">Belongs to the disease resistance NB-LRR family.</text>
</comment>
<evidence type="ECO:0008006" key="13">
    <source>
        <dbReference type="Google" id="ProtNLM"/>
    </source>
</evidence>
<dbReference type="GO" id="GO:0042742">
    <property type="term" value="P:defense response to bacterium"/>
    <property type="evidence" value="ECO:0007669"/>
    <property type="project" value="UniProtKB-ARBA"/>
</dbReference>
<feature type="domain" description="NB-ARC" evidence="7">
    <location>
        <begin position="170"/>
        <end position="339"/>
    </location>
</feature>
<dbReference type="AlphaFoldDB" id="J3N9A9"/>
<dbReference type="SUPFAM" id="SSF52058">
    <property type="entry name" value="L domain-like"/>
    <property type="match status" value="1"/>
</dbReference>
<dbReference type="Gene3D" id="3.80.10.10">
    <property type="entry name" value="Ribonuclease Inhibitor"/>
    <property type="match status" value="1"/>
</dbReference>
<evidence type="ECO:0000259" key="7">
    <source>
        <dbReference type="Pfam" id="PF00931"/>
    </source>
</evidence>
<keyword evidence="2" id="KW-0433">Leucine-rich repeat</keyword>
<evidence type="ECO:0000313" key="11">
    <source>
        <dbReference type="EnsemblPlants" id="OB11G23950.1"/>
    </source>
</evidence>
<dbReference type="InterPro" id="IPR058922">
    <property type="entry name" value="WHD_DRP"/>
</dbReference>
<dbReference type="InterPro" id="IPR032675">
    <property type="entry name" value="LRR_dom_sf"/>
</dbReference>
<organism evidence="11">
    <name type="scientific">Oryza brachyantha</name>
    <name type="common">malo sina</name>
    <dbReference type="NCBI Taxonomy" id="4533"/>
    <lineage>
        <taxon>Eukaryota</taxon>
        <taxon>Viridiplantae</taxon>
        <taxon>Streptophyta</taxon>
        <taxon>Embryophyta</taxon>
        <taxon>Tracheophyta</taxon>
        <taxon>Spermatophyta</taxon>
        <taxon>Magnoliopsida</taxon>
        <taxon>Liliopsida</taxon>
        <taxon>Poales</taxon>
        <taxon>Poaceae</taxon>
        <taxon>BOP clade</taxon>
        <taxon>Oryzoideae</taxon>
        <taxon>Oryzeae</taxon>
        <taxon>Oryzinae</taxon>
        <taxon>Oryza</taxon>
    </lineage>
</organism>
<dbReference type="InterPro" id="IPR036388">
    <property type="entry name" value="WH-like_DNA-bd_sf"/>
</dbReference>
<dbReference type="OMA" id="FRMDIAL"/>
<dbReference type="FunFam" id="1.10.10.10:FF:000322">
    <property type="entry name" value="Probable disease resistance protein At1g63360"/>
    <property type="match status" value="1"/>
</dbReference>
<dbReference type="eggNOG" id="KOG4658">
    <property type="taxonomic scope" value="Eukaryota"/>
</dbReference>
<evidence type="ECO:0000256" key="4">
    <source>
        <dbReference type="ARBA" id="ARBA00022741"/>
    </source>
</evidence>
<dbReference type="Pfam" id="PF00931">
    <property type="entry name" value="NB-ARC"/>
    <property type="match status" value="1"/>
</dbReference>
<evidence type="ECO:0000256" key="3">
    <source>
        <dbReference type="ARBA" id="ARBA00022737"/>
    </source>
</evidence>
<dbReference type="InterPro" id="IPR002182">
    <property type="entry name" value="NB-ARC"/>
</dbReference>
<evidence type="ECO:0000256" key="5">
    <source>
        <dbReference type="ARBA" id="ARBA00022821"/>
    </source>
</evidence>
<dbReference type="Proteomes" id="UP000006038">
    <property type="component" value="Chromosome 11"/>
</dbReference>
<keyword evidence="6" id="KW-0175">Coiled coil</keyword>
<dbReference type="PANTHER" id="PTHR23155">
    <property type="entry name" value="DISEASE RESISTANCE PROTEIN RP"/>
    <property type="match status" value="1"/>
</dbReference>
<dbReference type="Gene3D" id="1.10.8.430">
    <property type="entry name" value="Helical domain of apoptotic protease-activating factors"/>
    <property type="match status" value="1"/>
</dbReference>
<dbReference type="InterPro" id="IPR027417">
    <property type="entry name" value="P-loop_NTPase"/>
</dbReference>
<dbReference type="EnsemblPlants" id="OB11G23950.1">
    <property type="protein sequence ID" value="OB11G23950.1"/>
    <property type="gene ID" value="OB11G23950"/>
</dbReference>
<keyword evidence="12" id="KW-1185">Reference proteome</keyword>
<keyword evidence="4" id="KW-0547">Nucleotide-binding</keyword>
<reference evidence="11" key="1">
    <citation type="journal article" date="2013" name="Nat. Commun.">
        <title>Whole-genome sequencing of Oryza brachyantha reveals mechanisms underlying Oryza genome evolution.</title>
        <authorList>
            <person name="Chen J."/>
            <person name="Huang Q."/>
            <person name="Gao D."/>
            <person name="Wang J."/>
            <person name="Lang Y."/>
            <person name="Liu T."/>
            <person name="Li B."/>
            <person name="Bai Z."/>
            <person name="Luis Goicoechea J."/>
            <person name="Liang C."/>
            <person name="Chen C."/>
            <person name="Zhang W."/>
            <person name="Sun S."/>
            <person name="Liao Y."/>
            <person name="Zhang X."/>
            <person name="Yang L."/>
            <person name="Song C."/>
            <person name="Wang M."/>
            <person name="Shi J."/>
            <person name="Liu G."/>
            <person name="Liu J."/>
            <person name="Zhou H."/>
            <person name="Zhou W."/>
            <person name="Yu Q."/>
            <person name="An N."/>
            <person name="Chen Y."/>
            <person name="Cai Q."/>
            <person name="Wang B."/>
            <person name="Liu B."/>
            <person name="Min J."/>
            <person name="Huang Y."/>
            <person name="Wu H."/>
            <person name="Li Z."/>
            <person name="Zhang Y."/>
            <person name="Yin Y."/>
            <person name="Song W."/>
            <person name="Jiang J."/>
            <person name="Jackson S.A."/>
            <person name="Wing R.A."/>
            <person name="Wang J."/>
            <person name="Chen M."/>
        </authorList>
    </citation>
    <scope>NUCLEOTIDE SEQUENCE [LARGE SCALE GENOMIC DNA]</scope>
    <source>
        <strain evidence="11">cv. IRGC 101232</strain>
    </source>
</reference>
<dbReference type="PRINTS" id="PR00364">
    <property type="entry name" value="DISEASERSIST"/>
</dbReference>
<dbReference type="Pfam" id="PF23598">
    <property type="entry name" value="LRR_14"/>
    <property type="match status" value="1"/>
</dbReference>
<accession>J3N9A9</accession>
<evidence type="ECO:0000313" key="12">
    <source>
        <dbReference type="Proteomes" id="UP000006038"/>
    </source>
</evidence>
<dbReference type="Gene3D" id="1.10.10.10">
    <property type="entry name" value="Winged helix-like DNA-binding domain superfamily/Winged helix DNA-binding domain"/>
    <property type="match status" value="1"/>
</dbReference>
<keyword evidence="3" id="KW-0677">Repeat</keyword>
<dbReference type="GO" id="GO:0009626">
    <property type="term" value="P:plant-type hypersensitive response"/>
    <property type="evidence" value="ECO:0007669"/>
    <property type="project" value="UniProtKB-ARBA"/>
</dbReference>
<proteinExistence type="inferred from homology"/>
<evidence type="ECO:0000259" key="9">
    <source>
        <dbReference type="Pfam" id="PF23559"/>
    </source>
</evidence>
<dbReference type="InterPro" id="IPR044974">
    <property type="entry name" value="Disease_R_plants"/>
</dbReference>
<dbReference type="InterPro" id="IPR041118">
    <property type="entry name" value="Rx_N"/>
</dbReference>
<dbReference type="Gene3D" id="1.20.5.4130">
    <property type="match status" value="1"/>
</dbReference>
<feature type="domain" description="Disease resistance N-terminal" evidence="8">
    <location>
        <begin position="7"/>
        <end position="97"/>
    </location>
</feature>
<name>J3N9A9_ORYBR</name>
<dbReference type="Gene3D" id="3.40.50.300">
    <property type="entry name" value="P-loop containing nucleotide triphosphate hydrolases"/>
    <property type="match status" value="1"/>
</dbReference>
<evidence type="ECO:0000256" key="1">
    <source>
        <dbReference type="ARBA" id="ARBA00008894"/>
    </source>
</evidence>
<feature type="domain" description="Disease resistance R13L4/SHOC-2-like LRR" evidence="10">
    <location>
        <begin position="553"/>
        <end position="624"/>
    </location>
</feature>
<dbReference type="PANTHER" id="PTHR23155:SF1116">
    <property type="entry name" value="OS12G0273300 PROTEIN"/>
    <property type="match status" value="1"/>
</dbReference>
<evidence type="ECO:0000256" key="2">
    <source>
        <dbReference type="ARBA" id="ARBA00022614"/>
    </source>
</evidence>